<dbReference type="OrthoDB" id="413467at2759"/>
<dbReference type="GO" id="GO:0016192">
    <property type="term" value="P:vesicle-mediated transport"/>
    <property type="evidence" value="ECO:0007669"/>
    <property type="project" value="InterPro"/>
</dbReference>
<evidence type="ECO:0000313" key="8">
    <source>
        <dbReference type="Proteomes" id="UP000221165"/>
    </source>
</evidence>
<dbReference type="EMBL" id="MIGC01002251">
    <property type="protein sequence ID" value="PHJ21434.1"/>
    <property type="molecule type" value="Genomic_DNA"/>
</dbReference>
<feature type="region of interest" description="Disordered" evidence="5">
    <location>
        <begin position="268"/>
        <end position="298"/>
    </location>
</feature>
<dbReference type="GeneID" id="94428119"/>
<comment type="subcellular location">
    <subcellularLocation>
        <location evidence="1">Endomembrane system</location>
    </subcellularLocation>
</comment>
<dbReference type="InterPro" id="IPR011989">
    <property type="entry name" value="ARM-like"/>
</dbReference>
<accession>A0A2C6L051</accession>
<reference evidence="7 8" key="1">
    <citation type="journal article" date="2017" name="Int. J. Parasitol.">
        <title>The genome of the protozoan parasite Cystoisospora suis and a reverse vaccinology approach to identify vaccine candidates.</title>
        <authorList>
            <person name="Palmieri N."/>
            <person name="Shrestha A."/>
            <person name="Ruttkowski B."/>
            <person name="Beck T."/>
            <person name="Vogl C."/>
            <person name="Tomley F."/>
            <person name="Blake D.P."/>
            <person name="Joachim A."/>
        </authorList>
    </citation>
    <scope>NUCLEOTIDE SEQUENCE [LARGE SCALE GENOMIC DNA]</scope>
    <source>
        <strain evidence="7 8">Wien I</strain>
    </source>
</reference>
<evidence type="ECO:0000313" key="7">
    <source>
        <dbReference type="EMBL" id="PHJ21434.1"/>
    </source>
</evidence>
<dbReference type="InterPro" id="IPR050840">
    <property type="entry name" value="Adaptor_Complx_Large_Subunit"/>
</dbReference>
<dbReference type="PANTHER" id="PTHR22780">
    <property type="entry name" value="ADAPTIN, ALPHA/GAMMA/EPSILON"/>
    <property type="match status" value="1"/>
</dbReference>
<dbReference type="Pfam" id="PF01602">
    <property type="entry name" value="Adaptin_N"/>
    <property type="match status" value="1"/>
</dbReference>
<keyword evidence="8" id="KW-1185">Reference proteome</keyword>
<protein>
    <submittedName>
        <fullName evidence="7">Adaptin n terminal region domain-containing protein</fullName>
    </submittedName>
</protein>
<sequence>MSGLKWRFTQAFRSSSSSLSARLSSLSPFTGKTSANAQTAGVVGRGGSNAPPGGVKKKFDWGGGGAKRRQSSSSSLHTTFIQHAVLYESINLVSHLQSAADEEIKHAAAALLCSFIEDGNPNFRYKSLGLIASMAEDRDVKSILKNSLPAILKLLHEDDISLRRQAVCLSYALSGEDNWSFIVSSLLACLERDEEEKEEKNRSLSHDVFDAALQEQTITQIIALVQAYSPDPPTWLLDVTFKILYICPYVRDETWVNAIQCVGGVSGMDHKDSSNSSSQDEKSRSDKDQTDKPNTELQ</sequence>
<dbReference type="RefSeq" id="XP_067923116.1">
    <property type="nucleotide sequence ID" value="XM_068064908.1"/>
</dbReference>
<feature type="non-terminal residue" evidence="7">
    <location>
        <position position="298"/>
    </location>
</feature>
<name>A0A2C6L051_9APIC</name>
<dbReference type="Gene3D" id="1.25.10.10">
    <property type="entry name" value="Leucine-rich Repeat Variant"/>
    <property type="match status" value="1"/>
</dbReference>
<dbReference type="SUPFAM" id="SSF48371">
    <property type="entry name" value="ARM repeat"/>
    <property type="match status" value="1"/>
</dbReference>
<keyword evidence="2" id="KW-0813">Transport</keyword>
<dbReference type="GO" id="GO:0030117">
    <property type="term" value="C:membrane coat"/>
    <property type="evidence" value="ECO:0007669"/>
    <property type="project" value="InterPro"/>
</dbReference>
<evidence type="ECO:0000256" key="5">
    <source>
        <dbReference type="SAM" id="MobiDB-lite"/>
    </source>
</evidence>
<dbReference type="Proteomes" id="UP000221165">
    <property type="component" value="Unassembled WGS sequence"/>
</dbReference>
<dbReference type="GO" id="GO:0012505">
    <property type="term" value="C:endomembrane system"/>
    <property type="evidence" value="ECO:0007669"/>
    <property type="project" value="UniProtKB-SubCell"/>
</dbReference>
<feature type="region of interest" description="Disordered" evidence="5">
    <location>
        <begin position="37"/>
        <end position="74"/>
    </location>
</feature>
<keyword evidence="4" id="KW-0472">Membrane</keyword>
<comment type="caution">
    <text evidence="7">The sequence shown here is derived from an EMBL/GenBank/DDBJ whole genome shotgun (WGS) entry which is preliminary data.</text>
</comment>
<feature type="domain" description="Clathrin/coatomer adaptor adaptin-like N-terminal" evidence="6">
    <location>
        <begin position="82"/>
        <end position="262"/>
    </location>
</feature>
<evidence type="ECO:0000256" key="1">
    <source>
        <dbReference type="ARBA" id="ARBA00004308"/>
    </source>
</evidence>
<keyword evidence="3" id="KW-0653">Protein transport</keyword>
<dbReference type="VEuPathDB" id="ToxoDB:CSUI_004723"/>
<dbReference type="InterPro" id="IPR016024">
    <property type="entry name" value="ARM-type_fold"/>
</dbReference>
<dbReference type="InterPro" id="IPR002553">
    <property type="entry name" value="Clathrin/coatomer_adapt-like_N"/>
</dbReference>
<dbReference type="GO" id="GO:0006886">
    <property type="term" value="P:intracellular protein transport"/>
    <property type="evidence" value="ECO:0007669"/>
    <property type="project" value="InterPro"/>
</dbReference>
<gene>
    <name evidence="7" type="ORF">CSUI_004723</name>
</gene>
<dbReference type="AlphaFoldDB" id="A0A2C6L051"/>
<organism evidence="7 8">
    <name type="scientific">Cystoisospora suis</name>
    <dbReference type="NCBI Taxonomy" id="483139"/>
    <lineage>
        <taxon>Eukaryota</taxon>
        <taxon>Sar</taxon>
        <taxon>Alveolata</taxon>
        <taxon>Apicomplexa</taxon>
        <taxon>Conoidasida</taxon>
        <taxon>Coccidia</taxon>
        <taxon>Eucoccidiorida</taxon>
        <taxon>Eimeriorina</taxon>
        <taxon>Sarcocystidae</taxon>
        <taxon>Cystoisospora</taxon>
    </lineage>
</organism>
<evidence type="ECO:0000256" key="2">
    <source>
        <dbReference type="ARBA" id="ARBA00022448"/>
    </source>
</evidence>
<evidence type="ECO:0000256" key="3">
    <source>
        <dbReference type="ARBA" id="ARBA00022927"/>
    </source>
</evidence>
<evidence type="ECO:0000256" key="4">
    <source>
        <dbReference type="ARBA" id="ARBA00023136"/>
    </source>
</evidence>
<evidence type="ECO:0000259" key="6">
    <source>
        <dbReference type="Pfam" id="PF01602"/>
    </source>
</evidence>
<proteinExistence type="predicted"/>